<dbReference type="Proteomes" id="UP000010880">
    <property type="component" value="Chromosome"/>
</dbReference>
<dbReference type="RefSeq" id="WP_015326629.1">
    <property type="nucleotide sequence ID" value="NC_019978.1"/>
</dbReference>
<dbReference type="EMBL" id="CP003359">
    <property type="protein sequence ID" value="AGB40904.1"/>
    <property type="molecule type" value="Genomic_DNA"/>
</dbReference>
<feature type="region of interest" description="Disordered" evidence="1">
    <location>
        <begin position="35"/>
        <end position="106"/>
    </location>
</feature>
<accession>L0K977</accession>
<keyword evidence="3" id="KW-1185">Reference proteome</keyword>
<evidence type="ECO:0000313" key="3">
    <source>
        <dbReference type="Proteomes" id="UP000010880"/>
    </source>
</evidence>
<name>L0K977_HALHC</name>
<dbReference type="KEGG" id="hhl:Halha_0943"/>
<protein>
    <submittedName>
        <fullName evidence="2">Uncharacterized protein</fullName>
    </submittedName>
</protein>
<feature type="compositionally biased region" description="Basic residues" evidence="1">
    <location>
        <begin position="77"/>
        <end position="97"/>
    </location>
</feature>
<sequence>MDLDNLFAFWPAIVILWGLASKLIDKINESVNQQNNAGDFASETTESQAEPENFELDIPQKTISQTSNKSEEDNKVVKSKKPAKKLKTEQKKKKATSAKRQTSSFGKKEVMQGIIFKEILDQPRAKKPHPIYRKDD</sequence>
<proteinExistence type="predicted"/>
<dbReference type="STRING" id="748449.Halha_0943"/>
<evidence type="ECO:0000313" key="2">
    <source>
        <dbReference type="EMBL" id="AGB40904.1"/>
    </source>
</evidence>
<dbReference type="HOGENOM" id="CLU_1872554_0_0_9"/>
<organism evidence="2 3">
    <name type="scientific">Halobacteroides halobius (strain ATCC 35273 / DSM 5150 / MD-1)</name>
    <dbReference type="NCBI Taxonomy" id="748449"/>
    <lineage>
        <taxon>Bacteria</taxon>
        <taxon>Bacillati</taxon>
        <taxon>Bacillota</taxon>
        <taxon>Clostridia</taxon>
        <taxon>Halanaerobiales</taxon>
        <taxon>Halobacteroidaceae</taxon>
        <taxon>Halobacteroides</taxon>
    </lineage>
</organism>
<feature type="compositionally biased region" description="Polar residues" evidence="1">
    <location>
        <begin position="35"/>
        <end position="50"/>
    </location>
</feature>
<gene>
    <name evidence="2" type="ordered locus">Halha_0943</name>
</gene>
<reference evidence="3" key="1">
    <citation type="submission" date="2012-02" db="EMBL/GenBank/DDBJ databases">
        <title>The complete genome of Halobacteroides halobius DSM 5150.</title>
        <authorList>
            <person name="Lucas S."/>
            <person name="Copeland A."/>
            <person name="Lapidus A."/>
            <person name="Glavina del Rio T."/>
            <person name="Dalin E."/>
            <person name="Tice H."/>
            <person name="Bruce D."/>
            <person name="Goodwin L."/>
            <person name="Pitluck S."/>
            <person name="Peters L."/>
            <person name="Mikhailova N."/>
            <person name="Gu W."/>
            <person name="Kyrpides N."/>
            <person name="Mavromatis K."/>
            <person name="Ivanova N."/>
            <person name="Brettin T."/>
            <person name="Detter J.C."/>
            <person name="Han C."/>
            <person name="Larimer F."/>
            <person name="Land M."/>
            <person name="Hauser L."/>
            <person name="Markowitz V."/>
            <person name="Cheng J.-F."/>
            <person name="Hugenholtz P."/>
            <person name="Woyke T."/>
            <person name="Wu D."/>
            <person name="Tindall B."/>
            <person name="Pomrenke H."/>
            <person name="Brambilla E."/>
            <person name="Klenk H.-P."/>
            <person name="Eisen J.A."/>
        </authorList>
    </citation>
    <scope>NUCLEOTIDE SEQUENCE [LARGE SCALE GENOMIC DNA]</scope>
    <source>
        <strain evidence="3">ATCC 35273 / DSM 5150 / MD-1</strain>
    </source>
</reference>
<evidence type="ECO:0000256" key="1">
    <source>
        <dbReference type="SAM" id="MobiDB-lite"/>
    </source>
</evidence>
<dbReference type="AlphaFoldDB" id="L0K977"/>